<accession>A0A8J5JIT5</accession>
<sequence>MSSLKRKINHRETYIPPYKRRETRDLSTNRDSGKDNNGAQFQVHPRNKYDHDAPLFRRPMFVGDFSLDGKRRFYHDKRNLHYISMDWQTSKKVDYDLNVAMDKMIRKNFEETKTEKLDRLLEWILQNLYKFQTKDSSDKPLKCLSTDFVCFRGLLTELLCTPYESKEGWIICATKFRDTIYLCAYETPEKQSQRENATELQKTMSAWGYKFEQYMTDGSDPTKGVNENEEYCCVIRSRLESHSLVYGAEVDGADPSTYKTPHSDLKSFVELKTGKEPVQDRDYRALCRFKLMKWWSQSYLVGIPRVVCGFRNTDGKVHTLKTYDVEEMSSIAQDHWKPEIMLNFLNKFLEFVKTCVQVDDPEAVYKFQRECNGGDISCTYLGHDPQWAFMPKWYYEKAFSA</sequence>
<dbReference type="Proteomes" id="UP000747542">
    <property type="component" value="Unassembled WGS sequence"/>
</dbReference>
<dbReference type="GO" id="GO:0110155">
    <property type="term" value="P:NAD-cap decapping"/>
    <property type="evidence" value="ECO:0007669"/>
    <property type="project" value="TreeGrafter"/>
</dbReference>
<dbReference type="GO" id="GO:0004518">
    <property type="term" value="F:nuclease activity"/>
    <property type="evidence" value="ECO:0007669"/>
    <property type="project" value="UniProtKB-KW"/>
</dbReference>
<keyword evidence="2" id="KW-0694">RNA-binding</keyword>
<dbReference type="GO" id="GO:0000166">
    <property type="term" value="F:nucleotide binding"/>
    <property type="evidence" value="ECO:0007669"/>
    <property type="project" value="UniProtKB-KW"/>
</dbReference>
<evidence type="ECO:0000259" key="4">
    <source>
        <dbReference type="Pfam" id="PF08652"/>
    </source>
</evidence>
<comment type="cofactor">
    <cofactor evidence="2">
        <name>a divalent metal cation</name>
        <dbReference type="ChEBI" id="CHEBI:60240"/>
    </cofactor>
</comment>
<evidence type="ECO:0000256" key="3">
    <source>
        <dbReference type="SAM" id="MobiDB-lite"/>
    </source>
</evidence>
<keyword evidence="2" id="KW-0540">Nuclease</keyword>
<evidence type="ECO:0000313" key="6">
    <source>
        <dbReference type="Proteomes" id="UP000747542"/>
    </source>
</evidence>
<dbReference type="PANTHER" id="PTHR12395">
    <property type="entry name" value="DOM-3 RELATED"/>
    <property type="match status" value="1"/>
</dbReference>
<comment type="caution">
    <text evidence="5">The sequence shown here is derived from an EMBL/GenBank/DDBJ whole genome shotgun (WGS) entry which is preliminary data.</text>
</comment>
<dbReference type="Pfam" id="PF08652">
    <property type="entry name" value="RAI1"/>
    <property type="match status" value="1"/>
</dbReference>
<protein>
    <recommendedName>
        <fullName evidence="2">Decapping nuclease</fullName>
        <ecNumber evidence="2">3.6.1.-</ecNumber>
    </recommendedName>
</protein>
<dbReference type="EMBL" id="JAHLQT010034340">
    <property type="protein sequence ID" value="KAG7158832.1"/>
    <property type="molecule type" value="Genomic_DNA"/>
</dbReference>
<feature type="region of interest" description="Disordered" evidence="3">
    <location>
        <begin position="1"/>
        <end position="44"/>
    </location>
</feature>
<keyword evidence="2" id="KW-0479">Metal-binding</keyword>
<dbReference type="OrthoDB" id="10020793at2759"/>
<dbReference type="GO" id="GO:0003723">
    <property type="term" value="F:RNA binding"/>
    <property type="evidence" value="ECO:0007669"/>
    <property type="project" value="UniProtKB-KW"/>
</dbReference>
<dbReference type="AlphaFoldDB" id="A0A8J5JIT5"/>
<organism evidence="5 6">
    <name type="scientific">Homarus americanus</name>
    <name type="common">American lobster</name>
    <dbReference type="NCBI Taxonomy" id="6706"/>
    <lineage>
        <taxon>Eukaryota</taxon>
        <taxon>Metazoa</taxon>
        <taxon>Ecdysozoa</taxon>
        <taxon>Arthropoda</taxon>
        <taxon>Crustacea</taxon>
        <taxon>Multicrustacea</taxon>
        <taxon>Malacostraca</taxon>
        <taxon>Eumalacostraca</taxon>
        <taxon>Eucarida</taxon>
        <taxon>Decapoda</taxon>
        <taxon>Pleocyemata</taxon>
        <taxon>Astacidea</taxon>
        <taxon>Nephropoidea</taxon>
        <taxon>Nephropidae</taxon>
        <taxon>Homarus</taxon>
    </lineage>
</organism>
<feature type="domain" description="RAI1-like" evidence="4">
    <location>
        <begin position="58"/>
        <end position="394"/>
    </location>
</feature>
<reference evidence="5" key="1">
    <citation type="journal article" date="2021" name="Sci. Adv.">
        <title>The American lobster genome reveals insights on longevity, neural, and immune adaptations.</title>
        <authorList>
            <person name="Polinski J.M."/>
            <person name="Zimin A.V."/>
            <person name="Clark K.F."/>
            <person name="Kohn A.B."/>
            <person name="Sadowski N."/>
            <person name="Timp W."/>
            <person name="Ptitsyn A."/>
            <person name="Khanna P."/>
            <person name="Romanova D.Y."/>
            <person name="Williams P."/>
            <person name="Greenwood S.J."/>
            <person name="Moroz L.L."/>
            <person name="Walt D.R."/>
            <person name="Bodnar A.G."/>
        </authorList>
    </citation>
    <scope>NUCLEOTIDE SEQUENCE</scope>
    <source>
        <strain evidence="5">GMGI-L3</strain>
    </source>
</reference>
<keyword evidence="2" id="KW-0547">Nucleotide-binding</keyword>
<feature type="compositionally biased region" description="Basic and acidic residues" evidence="3">
    <location>
        <begin position="19"/>
        <end position="34"/>
    </location>
</feature>
<keyword evidence="2" id="KW-0378">Hydrolase</keyword>
<dbReference type="GO" id="GO:0000956">
    <property type="term" value="P:nuclear-transcribed mRNA catabolic process"/>
    <property type="evidence" value="ECO:0007669"/>
    <property type="project" value="TreeGrafter"/>
</dbReference>
<comment type="subcellular location">
    <subcellularLocation>
        <location evidence="2">Nucleus</location>
    </subcellularLocation>
</comment>
<dbReference type="EC" id="3.6.1.-" evidence="2"/>
<keyword evidence="2" id="KW-0539">Nucleus</keyword>
<dbReference type="GO" id="GO:0046872">
    <property type="term" value="F:metal ion binding"/>
    <property type="evidence" value="ECO:0007669"/>
    <property type="project" value="UniProtKB-KW"/>
</dbReference>
<evidence type="ECO:0000256" key="2">
    <source>
        <dbReference type="RuleBase" id="RU367113"/>
    </source>
</evidence>
<evidence type="ECO:0000256" key="1">
    <source>
        <dbReference type="ARBA" id="ARBA00006562"/>
    </source>
</evidence>
<dbReference type="GO" id="GO:0005829">
    <property type="term" value="C:cytosol"/>
    <property type="evidence" value="ECO:0007669"/>
    <property type="project" value="TreeGrafter"/>
</dbReference>
<evidence type="ECO:0000313" key="5">
    <source>
        <dbReference type="EMBL" id="KAG7158832.1"/>
    </source>
</evidence>
<dbReference type="InterPro" id="IPR039039">
    <property type="entry name" value="RAI1-like_fam"/>
</dbReference>
<comment type="similarity">
    <text evidence="1 2">Belongs to the DXO/Dom3Z family.</text>
</comment>
<comment type="function">
    <text evidence="2">Decapping enzyme for NAD-capped RNAs: specifically hydrolyzes the nicotinamide adenine dinucleotide (NAD) cap from a subset of RNAs by removing the entire NAD moiety from the 5'-end of an NAD-capped RNA.</text>
</comment>
<name>A0A8J5JIT5_HOMAM</name>
<proteinExistence type="inferred from homology"/>
<dbReference type="GO" id="GO:0005634">
    <property type="term" value="C:nucleus"/>
    <property type="evidence" value="ECO:0007669"/>
    <property type="project" value="UniProtKB-SubCell"/>
</dbReference>
<gene>
    <name evidence="5" type="primary">DXO-L1</name>
    <name evidence="5" type="ORF">Hamer_G023706</name>
</gene>
<dbReference type="GO" id="GO:0034353">
    <property type="term" value="F:mRNA 5'-diphosphatase activity"/>
    <property type="evidence" value="ECO:0007669"/>
    <property type="project" value="TreeGrafter"/>
</dbReference>
<keyword evidence="6" id="KW-1185">Reference proteome</keyword>
<dbReference type="InterPro" id="IPR013961">
    <property type="entry name" value="RAI1"/>
</dbReference>
<dbReference type="PANTHER" id="PTHR12395:SF9">
    <property type="entry name" value="DECAPPING AND EXORIBONUCLEASE PROTEIN"/>
    <property type="match status" value="1"/>
</dbReference>